<keyword evidence="1" id="KW-0677">Repeat</keyword>
<dbReference type="PANTHER" id="PTHR45883:SF7">
    <property type="entry name" value="TPR REPEAT-CONTAINING THIOREDOXIN TDX"/>
    <property type="match status" value="1"/>
</dbReference>
<dbReference type="AlphaFoldDB" id="A0ABD3DMT2"/>
<protein>
    <recommendedName>
        <fullName evidence="3">Thioredoxin domain-containing protein</fullName>
    </recommendedName>
</protein>
<dbReference type="SMART" id="SM00028">
    <property type="entry name" value="TPR"/>
    <property type="match status" value="3"/>
</dbReference>
<evidence type="ECO:0000313" key="5">
    <source>
        <dbReference type="Proteomes" id="UP001632038"/>
    </source>
</evidence>
<dbReference type="Proteomes" id="UP001632038">
    <property type="component" value="Unassembled WGS sequence"/>
</dbReference>
<dbReference type="InterPro" id="IPR019734">
    <property type="entry name" value="TPR_rpt"/>
</dbReference>
<dbReference type="SUPFAM" id="SSF48452">
    <property type="entry name" value="TPR-like"/>
    <property type="match status" value="1"/>
</dbReference>
<dbReference type="CDD" id="cd02947">
    <property type="entry name" value="TRX_family"/>
    <property type="match status" value="1"/>
</dbReference>
<evidence type="ECO:0000313" key="4">
    <source>
        <dbReference type="EMBL" id="KAL3642279.1"/>
    </source>
</evidence>
<dbReference type="SUPFAM" id="SSF52833">
    <property type="entry name" value="Thioredoxin-like"/>
    <property type="match status" value="1"/>
</dbReference>
<feature type="domain" description="Thioredoxin" evidence="3">
    <location>
        <begin position="209"/>
        <end position="333"/>
    </location>
</feature>
<evidence type="ECO:0000259" key="3">
    <source>
        <dbReference type="PROSITE" id="PS51352"/>
    </source>
</evidence>
<gene>
    <name evidence="4" type="ORF">CASFOL_013094</name>
</gene>
<evidence type="ECO:0000256" key="1">
    <source>
        <dbReference type="ARBA" id="ARBA00022737"/>
    </source>
</evidence>
<dbReference type="EMBL" id="JAVIJP010000016">
    <property type="protein sequence ID" value="KAL3642279.1"/>
    <property type="molecule type" value="Genomic_DNA"/>
</dbReference>
<dbReference type="Pfam" id="PF00085">
    <property type="entry name" value="Thioredoxin"/>
    <property type="match status" value="1"/>
</dbReference>
<evidence type="ECO:0000256" key="2">
    <source>
        <dbReference type="ARBA" id="ARBA00022803"/>
    </source>
</evidence>
<accession>A0ABD3DMT2</accession>
<dbReference type="InterPro" id="IPR013766">
    <property type="entry name" value="Thioredoxin_domain"/>
</dbReference>
<reference evidence="5" key="1">
    <citation type="journal article" date="2024" name="IScience">
        <title>Strigolactones Initiate the Formation of Haustorium-like Structures in Castilleja.</title>
        <authorList>
            <person name="Buerger M."/>
            <person name="Peterson D."/>
            <person name="Chory J."/>
        </authorList>
    </citation>
    <scope>NUCLEOTIDE SEQUENCE [LARGE SCALE GENOMIC DNA]</scope>
</reference>
<dbReference type="GO" id="GO:0006950">
    <property type="term" value="P:response to stress"/>
    <property type="evidence" value="ECO:0007669"/>
    <property type="project" value="UniProtKB-ARBA"/>
</dbReference>
<dbReference type="InterPro" id="IPR017937">
    <property type="entry name" value="Thioredoxin_CS"/>
</dbReference>
<comment type="caution">
    <text evidence="4">The sequence shown here is derived from an EMBL/GenBank/DDBJ whole genome shotgun (WGS) entry which is preliminary data.</text>
</comment>
<dbReference type="Gene3D" id="1.25.40.10">
    <property type="entry name" value="Tetratricopeptide repeat domain"/>
    <property type="match status" value="1"/>
</dbReference>
<proteinExistence type="predicted"/>
<dbReference type="FunFam" id="1.25.40.10:FF:000112">
    <property type="entry name" value="FAM10 family protein"/>
    <property type="match status" value="1"/>
</dbReference>
<dbReference type="PROSITE" id="PS51352">
    <property type="entry name" value="THIOREDOXIN_2"/>
    <property type="match status" value="1"/>
</dbReference>
<keyword evidence="5" id="KW-1185">Reference proteome</keyword>
<dbReference type="InterPro" id="IPR011990">
    <property type="entry name" value="TPR-like_helical_dom_sf"/>
</dbReference>
<name>A0ABD3DMT2_9LAMI</name>
<sequence>MIDFAAAHKIGAKTVRSIQKEAKMLGYDRIVPVSNFEYIVESDVELDDSVVVEPDNDPPLEIENPSVDVTAAKKEAAEMLKSRAMDAVLKGKLDIAINHLTEAIASNPKSAILYASRASLFVKLKKPNAAIRDADAALKINVDLVNGYKARGLARAMLGLWEDAYRDLDLVSKFDFDEETSVMLKKVKPNAIKIQLHRDKYNIKRLELELEKIELEKFASMLSDGEVINIKSADEMASKLMAASKTSRLVVIYFTAPWCGACRKVGQLYTRMAKENQKVVFLKVDIEEAMQVGLEWNVSCLPSFYLWKDGETVDKVVDIDLVSLEKKIAELLASVSTGNA</sequence>
<dbReference type="PROSITE" id="PS00194">
    <property type="entry name" value="THIOREDOXIN_1"/>
    <property type="match status" value="1"/>
</dbReference>
<organism evidence="4 5">
    <name type="scientific">Castilleja foliolosa</name>
    <dbReference type="NCBI Taxonomy" id="1961234"/>
    <lineage>
        <taxon>Eukaryota</taxon>
        <taxon>Viridiplantae</taxon>
        <taxon>Streptophyta</taxon>
        <taxon>Embryophyta</taxon>
        <taxon>Tracheophyta</taxon>
        <taxon>Spermatophyta</taxon>
        <taxon>Magnoliopsida</taxon>
        <taxon>eudicotyledons</taxon>
        <taxon>Gunneridae</taxon>
        <taxon>Pentapetalae</taxon>
        <taxon>asterids</taxon>
        <taxon>lamiids</taxon>
        <taxon>Lamiales</taxon>
        <taxon>Orobanchaceae</taxon>
        <taxon>Pedicularideae</taxon>
        <taxon>Castillejinae</taxon>
        <taxon>Castilleja</taxon>
    </lineage>
</organism>
<keyword evidence="2" id="KW-0802">TPR repeat</keyword>
<dbReference type="Gene3D" id="3.40.30.10">
    <property type="entry name" value="Glutaredoxin"/>
    <property type="match status" value="1"/>
</dbReference>
<dbReference type="InterPro" id="IPR036249">
    <property type="entry name" value="Thioredoxin-like_sf"/>
</dbReference>
<dbReference type="PANTHER" id="PTHR45883">
    <property type="entry name" value="HSC70-INTERACTING PROTEIN"/>
    <property type="match status" value="1"/>
</dbReference>